<comment type="caution">
    <text evidence="1">The sequence shown here is derived from an EMBL/GenBank/DDBJ whole genome shotgun (WGS) entry which is preliminary data.</text>
</comment>
<protein>
    <submittedName>
        <fullName evidence="1">Uncharacterized protein</fullName>
    </submittedName>
</protein>
<gene>
    <name evidence="1" type="ORF">B5E41_00645</name>
</gene>
<dbReference type="AlphaFoldDB" id="A0A246E1F0"/>
<evidence type="ECO:0000313" key="1">
    <source>
        <dbReference type="EMBL" id="OWO96838.1"/>
    </source>
</evidence>
<sequence length="77" mass="8476">MVESIVLRNWRKRLAASLVAIPLCGCDPMIQHFADFELSGDYKAIANCTAQYLPSKCPPAACGRTIDPQRFQVSFSG</sequence>
<evidence type="ECO:0000313" key="2">
    <source>
        <dbReference type="Proteomes" id="UP000197269"/>
    </source>
</evidence>
<organism evidence="1 2">
    <name type="scientific">Rhizobium esperanzae</name>
    <dbReference type="NCBI Taxonomy" id="1967781"/>
    <lineage>
        <taxon>Bacteria</taxon>
        <taxon>Pseudomonadati</taxon>
        <taxon>Pseudomonadota</taxon>
        <taxon>Alphaproteobacteria</taxon>
        <taxon>Hyphomicrobiales</taxon>
        <taxon>Rhizobiaceae</taxon>
        <taxon>Rhizobium/Agrobacterium group</taxon>
        <taxon>Rhizobium</taxon>
    </lineage>
</organism>
<dbReference type="Proteomes" id="UP000197269">
    <property type="component" value="Unassembled WGS sequence"/>
</dbReference>
<proteinExistence type="predicted"/>
<name>A0A246E1F0_9HYPH</name>
<accession>A0A246E1F0</accession>
<dbReference type="EMBL" id="MXPU01000001">
    <property type="protein sequence ID" value="OWO96838.1"/>
    <property type="molecule type" value="Genomic_DNA"/>
</dbReference>
<reference evidence="1 2" key="1">
    <citation type="submission" date="2017-03" db="EMBL/GenBank/DDBJ databases">
        <title>Genome of strain Rhizobium sp. CNPSo 668.</title>
        <authorList>
            <person name="Ribeiro R."/>
        </authorList>
    </citation>
    <scope>NUCLEOTIDE SEQUENCE [LARGE SCALE GENOMIC DNA]</scope>
    <source>
        <strain evidence="1 2">CNPSo 668</strain>
    </source>
</reference>